<name>A0A1Y6C6D8_9PROT</name>
<organism evidence="3 4">
    <name type="scientific">Tistlia consotensis USBA 355</name>
    <dbReference type="NCBI Taxonomy" id="560819"/>
    <lineage>
        <taxon>Bacteria</taxon>
        <taxon>Pseudomonadati</taxon>
        <taxon>Pseudomonadota</taxon>
        <taxon>Alphaproteobacteria</taxon>
        <taxon>Rhodospirillales</taxon>
        <taxon>Rhodovibrionaceae</taxon>
        <taxon>Tistlia</taxon>
    </lineage>
</organism>
<dbReference type="InterPro" id="IPR040079">
    <property type="entry name" value="Glutathione_S-Trfase"/>
</dbReference>
<gene>
    <name evidence="3" type="ORF">SAMN05428998_11731</name>
</gene>
<dbReference type="Pfam" id="PF14497">
    <property type="entry name" value="GST_C_3"/>
    <property type="match status" value="1"/>
</dbReference>
<dbReference type="SUPFAM" id="SSF52833">
    <property type="entry name" value="Thioredoxin-like"/>
    <property type="match status" value="1"/>
</dbReference>
<evidence type="ECO:0000259" key="2">
    <source>
        <dbReference type="PROSITE" id="PS50405"/>
    </source>
</evidence>
<dbReference type="Proteomes" id="UP000192917">
    <property type="component" value="Unassembled WGS sequence"/>
</dbReference>
<evidence type="ECO:0000313" key="4">
    <source>
        <dbReference type="Proteomes" id="UP000192917"/>
    </source>
</evidence>
<dbReference type="Gene3D" id="1.20.1050.10">
    <property type="match status" value="1"/>
</dbReference>
<keyword evidence="4" id="KW-1185">Reference proteome</keyword>
<dbReference type="PROSITE" id="PS50404">
    <property type="entry name" value="GST_NTER"/>
    <property type="match status" value="1"/>
</dbReference>
<accession>A0A1Y6C6D8</accession>
<evidence type="ECO:0000259" key="1">
    <source>
        <dbReference type="PROSITE" id="PS50404"/>
    </source>
</evidence>
<dbReference type="PROSITE" id="PS50405">
    <property type="entry name" value="GST_CTER"/>
    <property type="match status" value="1"/>
</dbReference>
<reference evidence="3 4" key="1">
    <citation type="submission" date="2017-04" db="EMBL/GenBank/DDBJ databases">
        <authorList>
            <person name="Afonso C.L."/>
            <person name="Miller P.J."/>
            <person name="Scott M.A."/>
            <person name="Spackman E."/>
            <person name="Goraichik I."/>
            <person name="Dimitrov K.M."/>
            <person name="Suarez D.L."/>
            <person name="Swayne D.E."/>
        </authorList>
    </citation>
    <scope>NUCLEOTIDE SEQUENCE [LARGE SCALE GENOMIC DNA]</scope>
    <source>
        <strain evidence="3 4">USBA 355</strain>
    </source>
</reference>
<dbReference type="SFLD" id="SFLDG00358">
    <property type="entry name" value="Main_(cytGST)"/>
    <property type="match status" value="1"/>
</dbReference>
<dbReference type="STRING" id="560819.SAMN05428998_11731"/>
<dbReference type="Pfam" id="PF13409">
    <property type="entry name" value="GST_N_2"/>
    <property type="match status" value="1"/>
</dbReference>
<dbReference type="InterPro" id="IPR004046">
    <property type="entry name" value="GST_C"/>
</dbReference>
<keyword evidence="3" id="KW-0808">Transferase</keyword>
<dbReference type="EMBL" id="FWZX01000017">
    <property type="protein sequence ID" value="SMF47963.1"/>
    <property type="molecule type" value="Genomic_DNA"/>
</dbReference>
<dbReference type="AlphaFoldDB" id="A0A1Y6C6D8"/>
<dbReference type="SFLD" id="SFLDS00019">
    <property type="entry name" value="Glutathione_Transferase_(cytos"/>
    <property type="match status" value="1"/>
</dbReference>
<evidence type="ECO:0000313" key="3">
    <source>
        <dbReference type="EMBL" id="SMF47963.1"/>
    </source>
</evidence>
<dbReference type="InterPro" id="IPR036249">
    <property type="entry name" value="Thioredoxin-like_sf"/>
</dbReference>
<dbReference type="PANTHER" id="PTHR44051">
    <property type="entry name" value="GLUTATHIONE S-TRANSFERASE-RELATED"/>
    <property type="match status" value="1"/>
</dbReference>
<dbReference type="PANTHER" id="PTHR44051:SF8">
    <property type="entry name" value="GLUTATHIONE S-TRANSFERASE GSTA"/>
    <property type="match status" value="1"/>
</dbReference>
<dbReference type="SUPFAM" id="SSF47616">
    <property type="entry name" value="GST C-terminal domain-like"/>
    <property type="match status" value="1"/>
</dbReference>
<dbReference type="RefSeq" id="WP_159460262.1">
    <property type="nucleotide sequence ID" value="NZ_FWZX01000017.1"/>
</dbReference>
<sequence>MYRLYWKRATGAFAPNCVLAEAGAPHERVLVDVAAGEHHGSEYLKLNPRGQIPALVLPDGTVMTESLAIVLQLCDSFPEAGLLPAPGSSRRARCLRWMTFGAVDLYEADLRFSYAERYTVDPAGVEGVREAGRLAVERDWRLIEAALGETEQHEGEGPFLLGGRFTAADIHLAMLGGWHHDIPAFLEASPRAARLMRAVAARPAIAPLWRDYYGHKPAIAGFGEASAS</sequence>
<feature type="domain" description="GST N-terminal" evidence="1">
    <location>
        <begin position="1"/>
        <end position="81"/>
    </location>
</feature>
<dbReference type="CDD" id="cd03057">
    <property type="entry name" value="GST_N_Beta"/>
    <property type="match status" value="1"/>
</dbReference>
<dbReference type="InterPro" id="IPR036282">
    <property type="entry name" value="Glutathione-S-Trfase_C_sf"/>
</dbReference>
<dbReference type="GO" id="GO:0016740">
    <property type="term" value="F:transferase activity"/>
    <property type="evidence" value="ECO:0007669"/>
    <property type="project" value="UniProtKB-KW"/>
</dbReference>
<dbReference type="InterPro" id="IPR004045">
    <property type="entry name" value="Glutathione_S-Trfase_N"/>
</dbReference>
<dbReference type="Gene3D" id="3.40.30.10">
    <property type="entry name" value="Glutaredoxin"/>
    <property type="match status" value="1"/>
</dbReference>
<protein>
    <submittedName>
        <fullName evidence="3">Glutathione S-transferase/GST-like protein</fullName>
    </submittedName>
</protein>
<dbReference type="InterPro" id="IPR010987">
    <property type="entry name" value="Glutathione-S-Trfase_C-like"/>
</dbReference>
<feature type="domain" description="GST C-terminal" evidence="2">
    <location>
        <begin position="87"/>
        <end position="222"/>
    </location>
</feature>
<proteinExistence type="predicted"/>